<proteinExistence type="predicted"/>
<gene>
    <name evidence="1" type="ORF">Prum_025560</name>
</gene>
<reference evidence="1 2" key="1">
    <citation type="submission" date="2020-03" db="EMBL/GenBank/DDBJ databases">
        <title>Whole genome shotgun sequence of Phytohabitans rumicis NBRC 108638.</title>
        <authorList>
            <person name="Komaki H."/>
            <person name="Tamura T."/>
        </authorList>
    </citation>
    <scope>NUCLEOTIDE SEQUENCE [LARGE SCALE GENOMIC DNA]</scope>
    <source>
        <strain evidence="1 2">NBRC 108638</strain>
    </source>
</reference>
<sequence length="79" mass="8775">MTRSATRATSRQVLESQRELFRQRGFAVSAITDSTVSRYDYLTKSARPTKGACEKSAQDGRTNPGKMGILVALIEWPPK</sequence>
<dbReference type="EMBL" id="BLPG01000001">
    <property type="protein sequence ID" value="GFJ88914.1"/>
    <property type="molecule type" value="Genomic_DNA"/>
</dbReference>
<evidence type="ECO:0000313" key="1">
    <source>
        <dbReference type="EMBL" id="GFJ88914.1"/>
    </source>
</evidence>
<keyword evidence="2" id="KW-1185">Reference proteome</keyword>
<evidence type="ECO:0000313" key="2">
    <source>
        <dbReference type="Proteomes" id="UP000482960"/>
    </source>
</evidence>
<protein>
    <submittedName>
        <fullName evidence="1">Uncharacterized protein</fullName>
    </submittedName>
</protein>
<dbReference type="Proteomes" id="UP000482960">
    <property type="component" value="Unassembled WGS sequence"/>
</dbReference>
<name>A0A6V8KYJ6_9ACTN</name>
<reference evidence="1 2" key="2">
    <citation type="submission" date="2020-03" db="EMBL/GenBank/DDBJ databases">
        <authorList>
            <person name="Ichikawa N."/>
            <person name="Kimura A."/>
            <person name="Kitahashi Y."/>
            <person name="Uohara A."/>
        </authorList>
    </citation>
    <scope>NUCLEOTIDE SEQUENCE [LARGE SCALE GENOMIC DNA]</scope>
    <source>
        <strain evidence="1 2">NBRC 108638</strain>
    </source>
</reference>
<comment type="caution">
    <text evidence="1">The sequence shown here is derived from an EMBL/GenBank/DDBJ whole genome shotgun (WGS) entry which is preliminary data.</text>
</comment>
<accession>A0A6V8KYJ6</accession>
<organism evidence="1 2">
    <name type="scientific">Phytohabitans rumicis</name>
    <dbReference type="NCBI Taxonomy" id="1076125"/>
    <lineage>
        <taxon>Bacteria</taxon>
        <taxon>Bacillati</taxon>
        <taxon>Actinomycetota</taxon>
        <taxon>Actinomycetes</taxon>
        <taxon>Micromonosporales</taxon>
        <taxon>Micromonosporaceae</taxon>
    </lineage>
</organism>
<dbReference type="AlphaFoldDB" id="A0A6V8KYJ6"/>